<feature type="domain" description="NUP210 Ig-like" evidence="4">
    <location>
        <begin position="288"/>
        <end position="385"/>
    </location>
</feature>
<dbReference type="Pfam" id="PF22959">
    <property type="entry name" value="Ig_NUP210_15th"/>
    <property type="match status" value="1"/>
</dbReference>
<evidence type="ECO:0000259" key="4">
    <source>
        <dbReference type="Pfam" id="PF26181"/>
    </source>
</evidence>
<dbReference type="PANTHER" id="PTHR23019:SF0">
    <property type="entry name" value="NUCLEAR PORE MEMBRANE GLYCOPROTEIN 210"/>
    <property type="match status" value="1"/>
</dbReference>
<sequence>MFLGEFINWVTGKYVHTLTIKVGNDKTATNQYPAKEQTSIRFSCSAPVELHLQPSIKSSRHLPPCPVTGDKAQPVNFQTLKPNGIPDELVVTATISGYNHKYLKEAGAHISTKIWPKISKSLALLLVEEATITPDTISVFNHPSNKVLMEIEKGSGYFFVDSAKKEIVKIDYREKKRQIQLVPVSDGSLTVTVYDLCVDVLDPPMATIYVSGVGSIELTVMDKVEVGNDLRAKVRVLDVHDEPLLASFFPLMGLKVTPESNIISVRYVFPPLELIPKNITLIVGSLFQMPMYAVGLTEHETPFTFGSAIPPLTFVWSVNNKDVVKLQNVLYKSGVEVQDESNFATQLVAMEPGQVTVRLEVTPQRGSKAQVLNNVLLSDELQIQVKLFVMGFLVFEKLAVINPSLCDGKILMTPNTEAVVKTNRDGSAKMTYTILPSDEGLAVVNVSDGGLLTTGSANGQAALHITAQEEFGTSQTLVLLIKVKPVSYLMINSDTTLKTNGGILKEVPVGTTLHFTVSYHDNVGEQYDLVRVEYGTENNTLIMKATKVGQTILKVIVNPVRQLKLESNVDFLTNVQSRAKRMAVFVTIDGENDVIGKNCITQVSEAMYTPEHIPFKCYLEMTSVVPNMEVSDFFQVAPDFDSKSGKFGCLVSIPKSNLPSQQISSFETTITLSAVVPAQEGQPEVRAAAQKFQFLPAFYVHNSEIHLSNLHPLSSVRVSTVPKLFDQIEAVVSDSNILEALAPEFDTQSGHVSLYPIRLLETAAVWEREKLDVFVELICKKTGHVVKLPVFIRLIGQKPDHIGRLKFF</sequence>
<reference evidence="5 6" key="1">
    <citation type="submission" date="2022-12" db="EMBL/GenBank/DDBJ databases">
        <title>Chromosome-level genome of Tegillarca granosa.</title>
        <authorList>
            <person name="Kim J."/>
        </authorList>
    </citation>
    <scope>NUCLEOTIDE SEQUENCE [LARGE SCALE GENOMIC DNA]</scope>
    <source>
        <strain evidence="5">Teg-2019</strain>
        <tissue evidence="5">Adductor muscle</tissue>
    </source>
</reference>
<dbReference type="InterPro" id="IPR056899">
    <property type="entry name" value="Ig_NUP210_9th"/>
</dbReference>
<dbReference type="Pfam" id="PF26181">
    <property type="entry name" value="Ig_NUP210_13th"/>
    <property type="match status" value="1"/>
</dbReference>
<dbReference type="Pfam" id="PF26183">
    <property type="entry name" value="Ig_NUP210_14th"/>
    <property type="match status" value="1"/>
</dbReference>
<dbReference type="InterPro" id="IPR045197">
    <property type="entry name" value="NUP210-like"/>
</dbReference>
<accession>A0ABQ9E7U5</accession>
<dbReference type="PANTHER" id="PTHR23019">
    <property type="entry name" value="NUCLEAR PORE MEMBRANE GLYCOPROTEIN GP210-RELATED"/>
    <property type="match status" value="1"/>
</dbReference>
<feature type="domain" description="NUP210 C-terminal Ig-like" evidence="1">
    <location>
        <begin position="565"/>
        <end position="724"/>
    </location>
</feature>
<evidence type="ECO:0008006" key="7">
    <source>
        <dbReference type="Google" id="ProtNLM"/>
    </source>
</evidence>
<feature type="domain" description="NUP210 Ig-like" evidence="2">
    <location>
        <begin position="483"/>
        <end position="556"/>
    </location>
</feature>
<evidence type="ECO:0000313" key="6">
    <source>
        <dbReference type="Proteomes" id="UP001217089"/>
    </source>
</evidence>
<comment type="caution">
    <text evidence="5">The sequence shown here is derived from an EMBL/GenBank/DDBJ whole genome shotgun (WGS) entry which is preliminary data.</text>
</comment>
<evidence type="ECO:0000313" key="5">
    <source>
        <dbReference type="EMBL" id="KAJ8299580.1"/>
    </source>
</evidence>
<dbReference type="Proteomes" id="UP001217089">
    <property type="component" value="Unassembled WGS sequence"/>
</dbReference>
<dbReference type="Pfam" id="PF24902">
    <property type="entry name" value="Ig_NUP210_9th"/>
    <property type="match status" value="1"/>
</dbReference>
<name>A0ABQ9E7U5_TEGGR</name>
<keyword evidence="6" id="KW-1185">Reference proteome</keyword>
<evidence type="ECO:0000259" key="1">
    <source>
        <dbReference type="Pfam" id="PF22957"/>
    </source>
</evidence>
<dbReference type="InterPro" id="IPR058779">
    <property type="entry name" value="Ig_NUP210_13th"/>
</dbReference>
<feature type="domain" description="NUP210 Ig-like" evidence="3">
    <location>
        <begin position="132"/>
        <end position="210"/>
    </location>
</feature>
<dbReference type="EMBL" id="JARBDR010000921">
    <property type="protein sequence ID" value="KAJ8299580.1"/>
    <property type="molecule type" value="Genomic_DNA"/>
</dbReference>
<dbReference type="InterPro" id="IPR055095">
    <property type="entry name" value="NUP210_Ig_C"/>
</dbReference>
<protein>
    <recommendedName>
        <fullName evidence="7">BIG2 domain-containing protein</fullName>
    </recommendedName>
</protein>
<proteinExistence type="predicted"/>
<organism evidence="5 6">
    <name type="scientific">Tegillarca granosa</name>
    <name type="common">Malaysian cockle</name>
    <name type="synonym">Anadara granosa</name>
    <dbReference type="NCBI Taxonomy" id="220873"/>
    <lineage>
        <taxon>Eukaryota</taxon>
        <taxon>Metazoa</taxon>
        <taxon>Spiralia</taxon>
        <taxon>Lophotrochozoa</taxon>
        <taxon>Mollusca</taxon>
        <taxon>Bivalvia</taxon>
        <taxon>Autobranchia</taxon>
        <taxon>Pteriomorphia</taxon>
        <taxon>Arcoida</taxon>
        <taxon>Arcoidea</taxon>
        <taxon>Arcidae</taxon>
        <taxon>Tegillarca</taxon>
    </lineage>
</organism>
<evidence type="ECO:0000259" key="3">
    <source>
        <dbReference type="Pfam" id="PF24902"/>
    </source>
</evidence>
<evidence type="ECO:0000259" key="2">
    <source>
        <dbReference type="Pfam" id="PF22959"/>
    </source>
</evidence>
<gene>
    <name evidence="5" type="ORF">KUTeg_023640</name>
</gene>
<dbReference type="InterPro" id="IPR055094">
    <property type="entry name" value="NUP210_Ig15"/>
</dbReference>
<dbReference type="Pfam" id="PF22957">
    <property type="entry name" value="NUP210_Ig"/>
    <property type="match status" value="1"/>
</dbReference>